<dbReference type="PROSITE" id="PS51257">
    <property type="entry name" value="PROKAR_LIPOPROTEIN"/>
    <property type="match status" value="1"/>
</dbReference>
<proteinExistence type="predicted"/>
<dbReference type="EMBL" id="CP094929">
    <property type="protein sequence ID" value="UOM50509.1"/>
    <property type="molecule type" value="Genomic_DNA"/>
</dbReference>
<evidence type="ECO:0000259" key="1">
    <source>
        <dbReference type="Pfam" id="PF18657"/>
    </source>
</evidence>
<keyword evidence="4" id="KW-1185">Reference proteome</keyword>
<evidence type="ECO:0000259" key="2">
    <source>
        <dbReference type="Pfam" id="PF18676"/>
    </source>
</evidence>
<dbReference type="Pfam" id="PF18657">
    <property type="entry name" value="YDG"/>
    <property type="match status" value="5"/>
</dbReference>
<feature type="domain" description="MBG" evidence="2">
    <location>
        <begin position="1147"/>
        <end position="1225"/>
    </location>
</feature>
<organism evidence="3 4">
    <name type="scientific">Sphaerochaeta associata</name>
    <dbReference type="NCBI Taxonomy" id="1129264"/>
    <lineage>
        <taxon>Bacteria</taxon>
        <taxon>Pseudomonadati</taxon>
        <taxon>Spirochaetota</taxon>
        <taxon>Spirochaetia</taxon>
        <taxon>Spirochaetales</taxon>
        <taxon>Sphaerochaetaceae</taxon>
        <taxon>Sphaerochaeta</taxon>
    </lineage>
</organism>
<evidence type="ECO:0000313" key="3">
    <source>
        <dbReference type="EMBL" id="UOM50509.1"/>
    </source>
</evidence>
<dbReference type="InterPro" id="IPR041248">
    <property type="entry name" value="YDG"/>
</dbReference>
<dbReference type="Proteomes" id="UP000829708">
    <property type="component" value="Chromosome"/>
</dbReference>
<accession>A0ABY4D898</accession>
<dbReference type="Gene3D" id="3.30.160.710">
    <property type="match status" value="1"/>
</dbReference>
<dbReference type="Gene3D" id="2.60.40.2700">
    <property type="match status" value="3"/>
</dbReference>
<dbReference type="RefSeq" id="WP_244771897.1">
    <property type="nucleotide sequence ID" value="NZ_CP094929.1"/>
</dbReference>
<gene>
    <name evidence="3" type="ORF">MUG09_13180</name>
</gene>
<dbReference type="Pfam" id="PF18676">
    <property type="entry name" value="MBG_2"/>
    <property type="match status" value="2"/>
</dbReference>
<reference evidence="4" key="1">
    <citation type="journal article" date="2024" name="J Bioinform Genom">
        <title>Complete genome sequence of the type strain bacterium Sphaerochaeta associata GLS2t (VKM B-2742)t.</title>
        <authorList>
            <person name="Troshina O.Y."/>
            <person name="Tepeeva A.N."/>
            <person name="Arzamasceva V.O."/>
            <person name="Whitman W.B."/>
            <person name="Varghese N."/>
            <person name="Shapiro N."/>
            <person name="Woyke T."/>
            <person name="Kripides N.C."/>
            <person name="Vasilenko O.V."/>
        </authorList>
    </citation>
    <scope>NUCLEOTIDE SEQUENCE [LARGE SCALE GENOMIC DNA]</scope>
    <source>
        <strain evidence="4">GLS2T</strain>
    </source>
</reference>
<name>A0ABY4D898_9SPIR</name>
<sequence length="1498" mass="155559">MKQHTTALPLLLVMLAIVLLSFTACSDMMEKLGTISLTIVLDTPDVAVASYRMEGLHDNPNSRFTLHDIVPPRHVLSSLKSGLWTITVTAFDAAGMQLGMGSTSVDIREGQIVETTLLVVFDQAVPASSGFTFTAPTRFDSADGRLDGTTAAMEYRLASDPADAPYTACSEGTTILGSGTYLVRYAAAHGLRASEPLSVGVPHYQPIQLTIADPTLNTSKTYDGTLEIVGEVAPGALVGVAGTDSVTVSARATYDNKDAANGKIITVTYTLEGPDAGNYIKPVDKAVAGVIEKKAVAISGTTIAATKVYDRSPSVAVTSPGLLAGVIGSDEVTIAATASCSDSNVGSDKPVTITYTLGGRDGGNYQLADNHSEQTSITKAVLTATVEDYSKTYGDNNPSYAVSVSGFIPGEDADTAAGYTAPSASSATDATTVIGVYPITIAGGSATNYSFVTSDRGNLTINKATMEGSVSISGTAAYGQDLSAVSNLTNTETPTYQWKRNGVAISGATDTTYTLVTADIRATITVSATATGANYQGTKDSAATPAVAKAAYAMGDVTFNDYSVSYDGNPKSIEITGTLPSGVSVSYSGNGQTNPGTYSVTAHFTGDSTNYLLIPNKTATLTINKAVIKGNLSIAGTPTYGQVLTAVASLTNTETPTYQWKRNGVAISGATGTTYTLVTADIGTAITVTATATGANYQGTKDSAATTAVAKATYAMGGITFSNYAMTYDGNPKSIQITGTLPSGVSVSYSGNGQTNAGAYTVTARFTGNSTNYETIPDITATLTIAKAIMTGSVSITGTPTYGQVLTAVPNLTNTGTPTYQWKRNGVAISGATGTTYTLVSADIGTTVTVTATATGANYQGTKESAPPQGGVITPKQLGIQILDLPSNKVYDGTTSATAPTFNLYGKIGSDDVTITATATYDTPAAGTGKRISIVYSLSGPDEGNYLKPTDTLTTASCAIIKKRLTISAPTLETVEKTYDGTTNVLGSITTGTLSGILEGEVVTVGANASYKSANVTTATGGFNPITVVYSLSGLNAINYDPPVNQQLWGAIVKKQISVIGTVFPASKVYDKSSTITITEWGTLSGRIADDDVSLSNVIAYYSGSYSSNVGADKPVTINYTINGTDAYNYYLNNDTSKTASITAAVLTATVGDYTQQYGSAAPTFTVNVTGFVGSDSASNVLGYSAPTATAGTNSSSAAGTYTIRIAGGSAPNYSFNTTDTGTLTIQKPIGPAISGTIEGYYPNSNEDQTIINVTGFSPNQTGIEAEIASFGTFIPYYPDFAIDSRGRTLLDLPSPASTTTKIRFRVKETSTHAPGPATEITLAPRPLAIGDYYEGGIVAYISTSTNLAEDTDGLIAAKSDVLPAGIAWSYVLSTQIGTANSIGMGFTNTNSIVDRLGSSASSYAAGKARFYTGGGYYDWFLPSREELVELFNSRMEIGNFITTSESFYWSSSENDMIRVPADITRAWAVNFDSTLTYATMYASDQTTALHVRPVRYF</sequence>
<feature type="domain" description="MBG" evidence="2">
    <location>
        <begin position="382"/>
        <end position="460"/>
    </location>
</feature>
<feature type="domain" description="YDG" evidence="1">
    <location>
        <begin position="962"/>
        <end position="1041"/>
    </location>
</feature>
<protein>
    <submittedName>
        <fullName evidence="3">YDG domain-containing protein</fullName>
    </submittedName>
</protein>
<feature type="domain" description="YDG" evidence="1">
    <location>
        <begin position="293"/>
        <end position="370"/>
    </location>
</feature>
<feature type="domain" description="YDG" evidence="1">
    <location>
        <begin position="1054"/>
        <end position="1136"/>
    </location>
</feature>
<evidence type="ECO:0000313" key="4">
    <source>
        <dbReference type="Proteomes" id="UP000829708"/>
    </source>
</evidence>
<feature type="domain" description="YDG" evidence="1">
    <location>
        <begin position="874"/>
        <end position="948"/>
    </location>
</feature>
<dbReference type="InterPro" id="IPR041286">
    <property type="entry name" value="MBG_2"/>
</dbReference>
<feature type="domain" description="YDG" evidence="1">
    <location>
        <begin position="206"/>
        <end position="280"/>
    </location>
</feature>